<comment type="caution">
    <text evidence="3">The sequence shown here is derived from an EMBL/GenBank/DDBJ whole genome shotgun (WGS) entry which is preliminary data.</text>
</comment>
<organism evidence="3 4">
    <name type="scientific">Nocardioides immobilis</name>
    <dbReference type="NCBI Taxonomy" id="2049295"/>
    <lineage>
        <taxon>Bacteria</taxon>
        <taxon>Bacillati</taxon>
        <taxon>Actinomycetota</taxon>
        <taxon>Actinomycetes</taxon>
        <taxon>Propionibacteriales</taxon>
        <taxon>Nocardioidaceae</taxon>
        <taxon>Nocardioides</taxon>
    </lineage>
</organism>
<protein>
    <submittedName>
        <fullName evidence="3">CPBP family intramembrane metalloprotease</fullName>
    </submittedName>
</protein>
<keyword evidence="1" id="KW-0812">Transmembrane</keyword>
<reference evidence="3 4" key="1">
    <citation type="submission" date="2018-09" db="EMBL/GenBank/DDBJ databases">
        <title>Genome sequencing of Nocardioides immobilis CCTCC AB 2017083 for comparison to Nocardioides silvaticus.</title>
        <authorList>
            <person name="Li C."/>
            <person name="Wang G."/>
        </authorList>
    </citation>
    <scope>NUCLEOTIDE SEQUENCE [LARGE SCALE GENOMIC DNA]</scope>
    <source>
        <strain evidence="3 4">CCTCC AB 2017083</strain>
    </source>
</reference>
<feature type="transmembrane region" description="Helical" evidence="1">
    <location>
        <begin position="77"/>
        <end position="99"/>
    </location>
</feature>
<keyword evidence="3" id="KW-0378">Hydrolase</keyword>
<accession>A0A417Y6D2</accession>
<evidence type="ECO:0000256" key="1">
    <source>
        <dbReference type="SAM" id="Phobius"/>
    </source>
</evidence>
<keyword evidence="1" id="KW-0472">Membrane</keyword>
<keyword evidence="3" id="KW-0482">Metalloprotease</keyword>
<dbReference type="Pfam" id="PF02517">
    <property type="entry name" value="Rce1-like"/>
    <property type="match status" value="1"/>
</dbReference>
<keyword evidence="3" id="KW-0645">Protease</keyword>
<dbReference type="Proteomes" id="UP000283644">
    <property type="component" value="Unassembled WGS sequence"/>
</dbReference>
<evidence type="ECO:0000313" key="4">
    <source>
        <dbReference type="Proteomes" id="UP000283644"/>
    </source>
</evidence>
<name>A0A417Y6D2_9ACTN</name>
<evidence type="ECO:0000313" key="3">
    <source>
        <dbReference type="EMBL" id="RHW28086.1"/>
    </source>
</evidence>
<dbReference type="PANTHER" id="PTHR36435">
    <property type="entry name" value="SLR1288 PROTEIN"/>
    <property type="match status" value="1"/>
</dbReference>
<keyword evidence="1" id="KW-1133">Transmembrane helix</keyword>
<dbReference type="OrthoDB" id="2680086at2"/>
<dbReference type="InterPro" id="IPR003675">
    <property type="entry name" value="Rce1/LyrA-like_dom"/>
</dbReference>
<dbReference type="PANTHER" id="PTHR36435:SF1">
    <property type="entry name" value="CAAX AMINO TERMINAL PROTEASE FAMILY PROTEIN"/>
    <property type="match status" value="1"/>
</dbReference>
<gene>
    <name evidence="3" type="ORF">D0Z08_06405</name>
</gene>
<evidence type="ECO:0000259" key="2">
    <source>
        <dbReference type="Pfam" id="PF02517"/>
    </source>
</evidence>
<feature type="transmembrane region" description="Helical" evidence="1">
    <location>
        <begin position="152"/>
        <end position="173"/>
    </location>
</feature>
<feature type="transmembrane region" description="Helical" evidence="1">
    <location>
        <begin position="119"/>
        <end position="140"/>
    </location>
</feature>
<dbReference type="GO" id="GO:0008237">
    <property type="term" value="F:metallopeptidase activity"/>
    <property type="evidence" value="ECO:0007669"/>
    <property type="project" value="UniProtKB-KW"/>
</dbReference>
<keyword evidence="4" id="KW-1185">Reference proteome</keyword>
<feature type="transmembrane region" description="Helical" evidence="1">
    <location>
        <begin position="213"/>
        <end position="230"/>
    </location>
</feature>
<dbReference type="InterPro" id="IPR052710">
    <property type="entry name" value="CAAX_protease"/>
</dbReference>
<feature type="transmembrane region" description="Helical" evidence="1">
    <location>
        <begin position="236"/>
        <end position="257"/>
    </location>
</feature>
<dbReference type="GO" id="GO:0006508">
    <property type="term" value="P:proteolysis"/>
    <property type="evidence" value="ECO:0007669"/>
    <property type="project" value="UniProtKB-KW"/>
</dbReference>
<feature type="transmembrane region" description="Helical" evidence="1">
    <location>
        <begin position="37"/>
        <end position="57"/>
    </location>
</feature>
<sequence length="282" mass="29428">MVVALLVVVPLLLTGGYNSAGEPYGELSIDPLTPVGLVMVCLSLAAAVPIVIATTRLAHDLPGGWIMSVVGRLRWRWLVTCLGLATLALLGSVLLALVLPEHGGASVEGSVNEVTDRTIAFALIVLLLIPLQAAGEEYAFRGYLTQAVGGVVSGRVGTAVAVVVPALLFALAHGVQDPPVFIDRFLFGLVAGTLVILTGGLEAGIAMHLLNNWVFFGLALAFGDISEALAPVAGTWWLLPGTLVQSLGYLALVAWVARRRSLETTTDSVVAVGVLEGKRPRV</sequence>
<feature type="domain" description="CAAX prenyl protease 2/Lysostaphin resistance protein A-like" evidence="2">
    <location>
        <begin position="121"/>
        <end position="214"/>
    </location>
</feature>
<proteinExistence type="predicted"/>
<dbReference type="EMBL" id="QXGH01000011">
    <property type="protein sequence ID" value="RHW28086.1"/>
    <property type="molecule type" value="Genomic_DNA"/>
</dbReference>
<dbReference type="GO" id="GO:0004175">
    <property type="term" value="F:endopeptidase activity"/>
    <property type="evidence" value="ECO:0007669"/>
    <property type="project" value="UniProtKB-ARBA"/>
</dbReference>
<dbReference type="AlphaFoldDB" id="A0A417Y6D2"/>
<feature type="transmembrane region" description="Helical" evidence="1">
    <location>
        <begin position="185"/>
        <end position="206"/>
    </location>
</feature>
<dbReference type="GO" id="GO:0080120">
    <property type="term" value="P:CAAX-box protein maturation"/>
    <property type="evidence" value="ECO:0007669"/>
    <property type="project" value="UniProtKB-ARBA"/>
</dbReference>